<feature type="compositionally biased region" description="Acidic residues" evidence="1">
    <location>
        <begin position="191"/>
        <end position="212"/>
    </location>
</feature>
<name>A0ABR1KR29_9PEZI</name>
<sequence length="253" mass="28444">SQRKSSTARIQLAAKTSPSPNRRPFHHKSTTEHAPSTMCRRYVPIYQCRHRDRNPQPELFLCRRALDAFAWQTKKAPIISLTNGSFVLQKLASRTAGCLRESTTELQLFYQVAPEWCDACLANGQATQRGALLDEDGLPFKRCEVGAWIPWKAGVEVPKRDRTEALERVWVEDLRVEPVRKYWRTVPAENTGEEDESECSDDGGSGGDEDEMEHSMTEETTCGMAGHDGKSMNSASRYYGELISLCGSSPEKK</sequence>
<feature type="region of interest" description="Disordered" evidence="1">
    <location>
        <begin position="186"/>
        <end position="230"/>
    </location>
</feature>
<feature type="region of interest" description="Disordered" evidence="1">
    <location>
        <begin position="1"/>
        <end position="33"/>
    </location>
</feature>
<reference evidence="2 3" key="1">
    <citation type="submission" date="2024-04" db="EMBL/GenBank/DDBJ databases">
        <title>Phyllosticta paracitricarpa is synonymous to the EU quarantine fungus P. citricarpa based on phylogenomic analyses.</title>
        <authorList>
            <consortium name="Lawrence Berkeley National Laboratory"/>
            <person name="Van Ingen-Buijs V.A."/>
            <person name="Van Westerhoven A.C."/>
            <person name="Haridas S."/>
            <person name="Skiadas P."/>
            <person name="Martin F."/>
            <person name="Groenewald J.Z."/>
            <person name="Crous P.W."/>
            <person name="Seidl M.F."/>
        </authorList>
    </citation>
    <scope>NUCLEOTIDE SEQUENCE [LARGE SCALE GENOMIC DNA]</scope>
    <source>
        <strain evidence="2 3">CBS 123371</strain>
    </source>
</reference>
<gene>
    <name evidence="2" type="ORF">IWZ03DRAFT_436832</name>
</gene>
<dbReference type="EMBL" id="JBBPHU010000003">
    <property type="protein sequence ID" value="KAK7519897.1"/>
    <property type="molecule type" value="Genomic_DNA"/>
</dbReference>
<keyword evidence="3" id="KW-1185">Reference proteome</keyword>
<evidence type="ECO:0000313" key="3">
    <source>
        <dbReference type="Proteomes" id="UP001363622"/>
    </source>
</evidence>
<dbReference type="Proteomes" id="UP001363622">
    <property type="component" value="Unassembled WGS sequence"/>
</dbReference>
<feature type="non-terminal residue" evidence="2">
    <location>
        <position position="1"/>
    </location>
</feature>
<protein>
    <submittedName>
        <fullName evidence="2">Uncharacterized protein</fullName>
    </submittedName>
</protein>
<feature type="compositionally biased region" description="Polar residues" evidence="1">
    <location>
        <begin position="1"/>
        <end position="20"/>
    </location>
</feature>
<organism evidence="2 3">
    <name type="scientific">Phyllosticta citriasiana</name>
    <dbReference type="NCBI Taxonomy" id="595635"/>
    <lineage>
        <taxon>Eukaryota</taxon>
        <taxon>Fungi</taxon>
        <taxon>Dikarya</taxon>
        <taxon>Ascomycota</taxon>
        <taxon>Pezizomycotina</taxon>
        <taxon>Dothideomycetes</taxon>
        <taxon>Dothideomycetes incertae sedis</taxon>
        <taxon>Botryosphaeriales</taxon>
        <taxon>Phyllostictaceae</taxon>
        <taxon>Phyllosticta</taxon>
    </lineage>
</organism>
<comment type="caution">
    <text evidence="2">The sequence shown here is derived from an EMBL/GenBank/DDBJ whole genome shotgun (WGS) entry which is preliminary data.</text>
</comment>
<proteinExistence type="predicted"/>
<accession>A0ABR1KR29</accession>
<evidence type="ECO:0000313" key="2">
    <source>
        <dbReference type="EMBL" id="KAK7519897.1"/>
    </source>
</evidence>
<evidence type="ECO:0000256" key="1">
    <source>
        <dbReference type="SAM" id="MobiDB-lite"/>
    </source>
</evidence>